<dbReference type="SUPFAM" id="SSF81901">
    <property type="entry name" value="HCP-like"/>
    <property type="match status" value="1"/>
</dbReference>
<evidence type="ECO:0000256" key="1">
    <source>
        <dbReference type="SAM" id="SignalP"/>
    </source>
</evidence>
<dbReference type="InterPro" id="IPR011990">
    <property type="entry name" value="TPR-like_helical_dom_sf"/>
</dbReference>
<dbReference type="AlphaFoldDB" id="A0A0H3A5U1"/>
<feature type="chain" id="PRO_5038704194" description="Tetratricopeptide repeat protein" evidence="1">
    <location>
        <begin position="25"/>
        <end position="632"/>
    </location>
</feature>
<protein>
    <recommendedName>
        <fullName evidence="4">Tetratricopeptide repeat protein</fullName>
    </recommendedName>
</protein>
<evidence type="ECO:0000313" key="3">
    <source>
        <dbReference type="Proteomes" id="UP000001574"/>
    </source>
</evidence>
<sequence>MFDAVRWRLSAGAMAVAVTVAACCAPSEPADPCMVASGAADESQGMDAMAMATEACPLVRLTENDPDPPLYPYLGSAHWHVPWAQEYFDQGLRFYFGFNNREAYRAFKKAARDAEDNDIACSACYWAQALVLGVDLNMPRELEPDRDAANNALRRAARQKPNGEDDKIIAALTGRYRDCPKTDDPRKCQAGRNQAYYDGMKAVVDEFGRDDPNVITLFADAAMNMTPWAYWKDGNPVSPRTTQAREYLEKALELSQYPPNEGPIHWYIHLMEQSRTPGAAGKYADRLAALAPNSGHLVHMPSHIYYRMGDMPKAIRANKEAIDADERYFATEPHLYRPDGDRYRYGYYLHNIHFVIAAAALSGDDDEHDVNRYADKLLQWLPDNASGFRADVYRSAYYLAKINFSSTADIRGFDPPSPFNQQPLATIAYDFARLMADIWDKNNSPHWLDTLDGDVARYRQHATASGKQNADCDPRLELPKPELCLAAILRDLGHARASAAKADWGAAADVANEAVDIQDKLPYDEPPLWPYPVRQTLASILIRRAIAAGNPMERVLHLAAAKELLLKSLNEGKGDDPEQTPIGTYPGNGWAYYGLLEIATRDGSPPEVVKAADAELARHWFGGTGYRNLDRL</sequence>
<dbReference type="HOGENOM" id="CLU_011527_1_0_11"/>
<dbReference type="PANTHER" id="PTHR45588:SF1">
    <property type="entry name" value="WW DOMAIN-CONTAINING PROTEIN"/>
    <property type="match status" value="1"/>
</dbReference>
<accession>A0A0H3A5U1</accession>
<dbReference type="Gene3D" id="1.25.40.10">
    <property type="entry name" value="Tetratricopeptide repeat domain"/>
    <property type="match status" value="1"/>
</dbReference>
<dbReference type="PROSITE" id="PS51257">
    <property type="entry name" value="PROKAR_LIPOPROTEIN"/>
    <property type="match status" value="1"/>
</dbReference>
<feature type="signal peptide" evidence="1">
    <location>
        <begin position="1"/>
        <end position="24"/>
    </location>
</feature>
<organism evidence="2 3">
    <name type="scientific">Mycobacterium avium (strain 104)</name>
    <dbReference type="NCBI Taxonomy" id="243243"/>
    <lineage>
        <taxon>Bacteria</taxon>
        <taxon>Bacillati</taxon>
        <taxon>Actinomycetota</taxon>
        <taxon>Actinomycetes</taxon>
        <taxon>Mycobacteriales</taxon>
        <taxon>Mycobacteriaceae</taxon>
        <taxon>Mycobacterium</taxon>
        <taxon>Mycobacterium avium complex (MAC)</taxon>
    </lineage>
</organism>
<dbReference type="EMBL" id="CP000479">
    <property type="protein sequence ID" value="ABK69293.1"/>
    <property type="molecule type" value="Genomic_DNA"/>
</dbReference>
<keyword evidence="1" id="KW-0732">Signal</keyword>
<dbReference type="PANTHER" id="PTHR45588">
    <property type="entry name" value="TPR DOMAIN-CONTAINING PROTEIN"/>
    <property type="match status" value="1"/>
</dbReference>
<dbReference type="Proteomes" id="UP000001574">
    <property type="component" value="Chromosome"/>
</dbReference>
<proteinExistence type="predicted"/>
<reference evidence="2 3" key="1">
    <citation type="submission" date="2006-10" db="EMBL/GenBank/DDBJ databases">
        <authorList>
            <person name="Fleischmann R.D."/>
            <person name="Dodson R.J."/>
            <person name="Haft D.H."/>
            <person name="Merkel J.S."/>
            <person name="Nelson W.C."/>
            <person name="Fraser C.M."/>
        </authorList>
    </citation>
    <scope>NUCLEOTIDE SEQUENCE [LARGE SCALE GENOMIC DNA]</scope>
    <source>
        <strain evidence="2 3">104</strain>
    </source>
</reference>
<name>A0A0H3A5U1_MYCA1</name>
<evidence type="ECO:0008006" key="4">
    <source>
        <dbReference type="Google" id="ProtNLM"/>
    </source>
</evidence>
<dbReference type="KEGG" id="mav:MAV_0683"/>
<evidence type="ECO:0000313" key="2">
    <source>
        <dbReference type="EMBL" id="ABK69293.1"/>
    </source>
</evidence>
<gene>
    <name evidence="2" type="ordered locus">MAV_0683</name>
</gene>